<dbReference type="InterPro" id="IPR003594">
    <property type="entry name" value="HATPase_dom"/>
</dbReference>
<evidence type="ECO:0000256" key="8">
    <source>
        <dbReference type="ARBA" id="ARBA00022777"/>
    </source>
</evidence>
<dbReference type="FunFam" id="3.30.565.10:FF:000006">
    <property type="entry name" value="Sensor histidine kinase WalK"/>
    <property type="match status" value="1"/>
</dbReference>
<comment type="catalytic activity">
    <reaction evidence="1">
        <text>ATP + protein L-histidine = ADP + protein N-phospho-L-histidine.</text>
        <dbReference type="EC" id="2.7.13.3"/>
    </reaction>
</comment>
<dbReference type="Pfam" id="PF02518">
    <property type="entry name" value="HATPase_c"/>
    <property type="match status" value="1"/>
</dbReference>
<keyword evidence="6 15" id="KW-0808">Transferase</keyword>
<evidence type="ECO:0000256" key="10">
    <source>
        <dbReference type="ARBA" id="ARBA00023012"/>
    </source>
</evidence>
<keyword evidence="12" id="KW-0812">Transmembrane</keyword>
<evidence type="ECO:0000256" key="11">
    <source>
        <dbReference type="ARBA" id="ARBA00023136"/>
    </source>
</evidence>
<dbReference type="CDD" id="cd00082">
    <property type="entry name" value="HisKA"/>
    <property type="match status" value="1"/>
</dbReference>
<keyword evidence="5" id="KW-0597">Phosphoprotein</keyword>
<reference evidence="15" key="1">
    <citation type="submission" date="2021-06" db="EMBL/GenBank/DDBJ databases">
        <authorList>
            <person name="Criscuolo A."/>
        </authorList>
    </citation>
    <scope>NUCLEOTIDE SEQUENCE</scope>
    <source>
        <strain evidence="15">CIP111600</strain>
    </source>
</reference>
<evidence type="ECO:0000256" key="3">
    <source>
        <dbReference type="ARBA" id="ARBA00012438"/>
    </source>
</evidence>
<dbReference type="SMART" id="SM00387">
    <property type="entry name" value="HATPase_c"/>
    <property type="match status" value="1"/>
</dbReference>
<accession>A0A916K2D0</accession>
<feature type="transmembrane region" description="Helical" evidence="12">
    <location>
        <begin position="166"/>
        <end position="185"/>
    </location>
</feature>
<dbReference type="EMBL" id="CAJVAS010000008">
    <property type="protein sequence ID" value="CAG7620207.1"/>
    <property type="molecule type" value="Genomic_DNA"/>
</dbReference>
<organism evidence="15 16">
    <name type="scientific">Paenibacillus solanacearum</name>
    <dbReference type="NCBI Taxonomy" id="2048548"/>
    <lineage>
        <taxon>Bacteria</taxon>
        <taxon>Bacillati</taxon>
        <taxon>Bacillota</taxon>
        <taxon>Bacilli</taxon>
        <taxon>Bacillales</taxon>
        <taxon>Paenibacillaceae</taxon>
        <taxon>Paenibacillus</taxon>
    </lineage>
</organism>
<comment type="subcellular location">
    <subcellularLocation>
        <location evidence="2">Cell membrane</location>
        <topology evidence="2">Multi-pass membrane protein</topology>
    </subcellularLocation>
</comment>
<gene>
    <name evidence="15" type="primary">rcsC_7</name>
    <name evidence="15" type="ORF">PAESOLCIP111_02257</name>
</gene>
<keyword evidence="11 12" id="KW-0472">Membrane</keyword>
<protein>
    <recommendedName>
        <fullName evidence="3">histidine kinase</fullName>
        <ecNumber evidence="3">2.7.13.3</ecNumber>
    </recommendedName>
</protein>
<keyword evidence="16" id="KW-1185">Reference proteome</keyword>
<dbReference type="FunFam" id="1.10.287.130:FF:000008">
    <property type="entry name" value="Two-component sensor histidine kinase"/>
    <property type="match status" value="1"/>
</dbReference>
<name>A0A916K2D0_9BACL</name>
<keyword evidence="12" id="KW-1133">Transmembrane helix</keyword>
<feature type="domain" description="Histidine kinase" evidence="13">
    <location>
        <begin position="253"/>
        <end position="469"/>
    </location>
</feature>
<dbReference type="Pfam" id="PF00512">
    <property type="entry name" value="HisKA"/>
    <property type="match status" value="1"/>
</dbReference>
<dbReference type="SMART" id="SM00388">
    <property type="entry name" value="HisKA"/>
    <property type="match status" value="1"/>
</dbReference>
<dbReference type="PANTHER" id="PTHR45528:SF8">
    <property type="entry name" value="HISTIDINE KINASE"/>
    <property type="match status" value="1"/>
</dbReference>
<sequence>MINQPQWLRSLRIRLVMMFAATLVISFFLYILFDFATRDFRKEYYISYETSKQAISGTLEAVEQELPRLHNPEALQSLLSRISKEKQLDLLLADLQGNVVYRSPDVRQSAIDLYQIAYEQKDALAHPEAGKPLSLMAPVQFQGNKLFLVVSGRLVGEAAYRYKFPYWYNAIVALAIFLLVFYLFTYNKMRQIQEMNAGLERIAQGNLSVRLRVRSRDELGALTGNINAMVGQLEEKIAQERLAEQTKNELITNISHDLRTPLTSIIGYLSVLSGHKETREALQPYIQSALNKSNQLKQLIDDLFEYTRLTSNQVSLDRSRIDLTGLINQLIMEFMPLAEQQQVQVHSAIPEHRIVAHLDAGKMVRAIDNLLTNALKFSVKPGTIDITLRQEASSATLSITNTGNPITDEQEKRLFERFYKADESRGGHSMPRGSGLGLSIAQSIVQLHGGDIALKRTDRHYEFCVRIPL</sequence>
<evidence type="ECO:0000256" key="9">
    <source>
        <dbReference type="ARBA" id="ARBA00022840"/>
    </source>
</evidence>
<evidence type="ECO:0000256" key="2">
    <source>
        <dbReference type="ARBA" id="ARBA00004651"/>
    </source>
</evidence>
<comment type="caution">
    <text evidence="15">The sequence shown here is derived from an EMBL/GenBank/DDBJ whole genome shotgun (WGS) entry which is preliminary data.</text>
</comment>
<keyword evidence="10" id="KW-0902">Two-component regulatory system</keyword>
<dbReference type="GO" id="GO:0000155">
    <property type="term" value="F:phosphorelay sensor kinase activity"/>
    <property type="evidence" value="ECO:0007669"/>
    <property type="project" value="InterPro"/>
</dbReference>
<dbReference type="EC" id="2.7.13.3" evidence="3"/>
<evidence type="ECO:0000259" key="14">
    <source>
        <dbReference type="PROSITE" id="PS50885"/>
    </source>
</evidence>
<keyword evidence="8 15" id="KW-0418">Kinase</keyword>
<keyword evidence="7" id="KW-0547">Nucleotide-binding</keyword>
<evidence type="ECO:0000256" key="1">
    <source>
        <dbReference type="ARBA" id="ARBA00000085"/>
    </source>
</evidence>
<evidence type="ECO:0000256" key="5">
    <source>
        <dbReference type="ARBA" id="ARBA00022553"/>
    </source>
</evidence>
<keyword evidence="4" id="KW-1003">Cell membrane</keyword>
<dbReference type="InterPro" id="IPR003660">
    <property type="entry name" value="HAMP_dom"/>
</dbReference>
<evidence type="ECO:0000256" key="12">
    <source>
        <dbReference type="SAM" id="Phobius"/>
    </source>
</evidence>
<dbReference type="GO" id="GO:0005886">
    <property type="term" value="C:plasma membrane"/>
    <property type="evidence" value="ECO:0007669"/>
    <property type="project" value="UniProtKB-SubCell"/>
</dbReference>
<feature type="domain" description="HAMP" evidence="14">
    <location>
        <begin position="186"/>
        <end position="238"/>
    </location>
</feature>
<evidence type="ECO:0000313" key="15">
    <source>
        <dbReference type="EMBL" id="CAG7620207.1"/>
    </source>
</evidence>
<evidence type="ECO:0000256" key="7">
    <source>
        <dbReference type="ARBA" id="ARBA00022741"/>
    </source>
</evidence>
<dbReference type="RefSeq" id="WP_246627398.1">
    <property type="nucleotide sequence ID" value="NZ_CAJVAS010000008.1"/>
</dbReference>
<proteinExistence type="predicted"/>
<evidence type="ECO:0000256" key="4">
    <source>
        <dbReference type="ARBA" id="ARBA00022475"/>
    </source>
</evidence>
<dbReference type="Proteomes" id="UP000693672">
    <property type="component" value="Unassembled WGS sequence"/>
</dbReference>
<feature type="transmembrane region" description="Helical" evidence="12">
    <location>
        <begin position="12"/>
        <end position="33"/>
    </location>
</feature>
<dbReference type="InterPro" id="IPR050398">
    <property type="entry name" value="HssS/ArlS-like"/>
</dbReference>
<dbReference type="AlphaFoldDB" id="A0A916K2D0"/>
<dbReference type="GO" id="GO:0005524">
    <property type="term" value="F:ATP binding"/>
    <property type="evidence" value="ECO:0007669"/>
    <property type="project" value="UniProtKB-KW"/>
</dbReference>
<evidence type="ECO:0000313" key="16">
    <source>
        <dbReference type="Proteomes" id="UP000693672"/>
    </source>
</evidence>
<dbReference type="InterPro" id="IPR005467">
    <property type="entry name" value="His_kinase_dom"/>
</dbReference>
<dbReference type="PROSITE" id="PS50109">
    <property type="entry name" value="HIS_KIN"/>
    <property type="match status" value="1"/>
</dbReference>
<evidence type="ECO:0000256" key="6">
    <source>
        <dbReference type="ARBA" id="ARBA00022679"/>
    </source>
</evidence>
<dbReference type="Pfam" id="PF00672">
    <property type="entry name" value="HAMP"/>
    <property type="match status" value="1"/>
</dbReference>
<dbReference type="PROSITE" id="PS50885">
    <property type="entry name" value="HAMP"/>
    <property type="match status" value="1"/>
</dbReference>
<dbReference type="InterPro" id="IPR003661">
    <property type="entry name" value="HisK_dim/P_dom"/>
</dbReference>
<dbReference type="CDD" id="cd00075">
    <property type="entry name" value="HATPase"/>
    <property type="match status" value="1"/>
</dbReference>
<dbReference type="CDD" id="cd06225">
    <property type="entry name" value="HAMP"/>
    <property type="match status" value="1"/>
</dbReference>
<evidence type="ECO:0000259" key="13">
    <source>
        <dbReference type="PROSITE" id="PS50109"/>
    </source>
</evidence>
<dbReference type="SMART" id="SM00304">
    <property type="entry name" value="HAMP"/>
    <property type="match status" value="1"/>
</dbReference>
<keyword evidence="9" id="KW-0067">ATP-binding</keyword>
<dbReference type="PANTHER" id="PTHR45528">
    <property type="entry name" value="SENSOR HISTIDINE KINASE CPXA"/>
    <property type="match status" value="1"/>
</dbReference>